<dbReference type="InterPro" id="IPR045017">
    <property type="entry name" value="DECR2-like"/>
</dbReference>
<evidence type="ECO:0000256" key="3">
    <source>
        <dbReference type="ARBA" id="ARBA00026117"/>
    </source>
</evidence>
<dbReference type="Proteomes" id="UP001162541">
    <property type="component" value="Chromosome 7"/>
</dbReference>
<keyword evidence="8" id="KW-1185">Reference proteome</keyword>
<dbReference type="GO" id="GO:0009062">
    <property type="term" value="P:fatty acid catabolic process"/>
    <property type="evidence" value="ECO:0007669"/>
    <property type="project" value="InterPro"/>
</dbReference>
<proteinExistence type="predicted"/>
<dbReference type="AlphaFoldDB" id="A0A176VKY1"/>
<sequence>MEPKSVFLPDILEGKVALLTGGGSGIGLCIATYFGRHGAKVVLMGRRKQVVDEAAKSLGTEGIQAIGVAGDVRKKEDCMNAVQKTVDEFGRLDILVNGAAGNFLSAAEDLSPNAFKTVMEIDALGTYTMSYAALHYLKKGGQGKQPQEGGVIINISATLHYSAQWYQLHVSAAKAAIDSMTRSLALEWGTDFGIRVNGIAPGPIKDTPGVEKLVVNMDGTVTRDIFLGDKSDIAQTALFFCSEGGKYINGATLPVDGGNWIKSTRYYSTEAVRTFSREYEKRRKAALAASSKL</sequence>
<evidence type="ECO:0000256" key="1">
    <source>
        <dbReference type="ARBA" id="ARBA00022857"/>
    </source>
</evidence>
<evidence type="ECO:0000313" key="8">
    <source>
        <dbReference type="Proteomes" id="UP000077202"/>
    </source>
</evidence>
<evidence type="ECO:0000256" key="5">
    <source>
        <dbReference type="ARBA" id="ARBA00048340"/>
    </source>
</evidence>
<comment type="catalytic activity">
    <reaction evidence="5">
        <text>a (2E,4Z)-dienoyl-CoA + NADPH + H(+) = a 4,5-saturated-(3E)-enoyl-CoA + NADP(+)</text>
        <dbReference type="Rhea" id="RHEA:61892"/>
        <dbReference type="ChEBI" id="CHEBI:15378"/>
        <dbReference type="ChEBI" id="CHEBI:57783"/>
        <dbReference type="ChEBI" id="CHEBI:58349"/>
        <dbReference type="ChEBI" id="CHEBI:85099"/>
        <dbReference type="ChEBI" id="CHEBI:85493"/>
        <dbReference type="EC" id="1.3.1.124"/>
    </reaction>
</comment>
<evidence type="ECO:0000313" key="7">
    <source>
        <dbReference type="EMBL" id="OAE20605.1"/>
    </source>
</evidence>
<reference evidence="9" key="3">
    <citation type="journal article" date="2020" name="Curr. Biol.">
        <title>Chromatin organization in early land plants reveals an ancestral association between H3K27me3, transposons, and constitutive heterochromatin.</title>
        <authorList>
            <person name="Montgomery S.A."/>
            <person name="Tanizawa Y."/>
            <person name="Galik B."/>
            <person name="Wang N."/>
            <person name="Ito T."/>
            <person name="Mochizuki T."/>
            <person name="Akimcheva S."/>
            <person name="Bowman J.L."/>
            <person name="Cognat V."/>
            <person name="Marechal-Drouard L."/>
            <person name="Ekker H."/>
            <person name="Hong S.F."/>
            <person name="Kohchi T."/>
            <person name="Lin S.S."/>
            <person name="Liu L.D."/>
            <person name="Nakamura Y."/>
            <person name="Valeeva L.R."/>
            <person name="Shakirov E.V."/>
            <person name="Shippen D.E."/>
            <person name="Wei W.L."/>
            <person name="Yagura M."/>
            <person name="Yamaoka S."/>
            <person name="Yamato K.T."/>
            <person name="Liu C."/>
            <person name="Berger F."/>
        </authorList>
    </citation>
    <scope>NUCLEOTIDE SEQUENCE [LARGE SCALE GENOMIC DNA]</scope>
    <source>
        <strain evidence="9">Tak-1</strain>
    </source>
</reference>
<dbReference type="GO" id="GO:0005777">
    <property type="term" value="C:peroxisome"/>
    <property type="evidence" value="ECO:0007669"/>
    <property type="project" value="TreeGrafter"/>
</dbReference>
<dbReference type="InterPro" id="IPR002347">
    <property type="entry name" value="SDR_fam"/>
</dbReference>
<dbReference type="Proteomes" id="UP000077202">
    <property type="component" value="Unassembled WGS sequence"/>
</dbReference>
<dbReference type="EMBL" id="LVLJ01003592">
    <property type="protein sequence ID" value="OAE20605.1"/>
    <property type="molecule type" value="Genomic_DNA"/>
</dbReference>
<comment type="catalytic activity">
    <reaction evidence="4">
        <text>a (2E,4E)-dienoyl-CoA + NADPH + H(+) = a 4,5-saturated-(3E)-enoyl-CoA + NADP(+)</text>
        <dbReference type="Rhea" id="RHEA:45912"/>
        <dbReference type="ChEBI" id="CHEBI:15378"/>
        <dbReference type="ChEBI" id="CHEBI:57783"/>
        <dbReference type="ChEBI" id="CHEBI:58349"/>
        <dbReference type="ChEBI" id="CHEBI:85101"/>
        <dbReference type="ChEBI" id="CHEBI:85493"/>
        <dbReference type="EC" id="1.3.1.124"/>
    </reaction>
</comment>
<gene>
    <name evidence="7" type="ORF">AXG93_517s1190</name>
    <name evidence="6" type="ORF">Mp_7g06250</name>
</gene>
<accession>A0A176VKY1</accession>
<dbReference type="SUPFAM" id="SSF51735">
    <property type="entry name" value="NAD(P)-binding Rossmann-fold domains"/>
    <property type="match status" value="1"/>
</dbReference>
<evidence type="ECO:0000256" key="2">
    <source>
        <dbReference type="ARBA" id="ARBA00023002"/>
    </source>
</evidence>
<organism evidence="7 8">
    <name type="scientific">Marchantia polymorpha subsp. ruderalis</name>
    <dbReference type="NCBI Taxonomy" id="1480154"/>
    <lineage>
        <taxon>Eukaryota</taxon>
        <taxon>Viridiplantae</taxon>
        <taxon>Streptophyta</taxon>
        <taxon>Embryophyta</taxon>
        <taxon>Marchantiophyta</taxon>
        <taxon>Marchantiopsida</taxon>
        <taxon>Marchantiidae</taxon>
        <taxon>Marchantiales</taxon>
        <taxon>Marchantiaceae</taxon>
        <taxon>Marchantia</taxon>
    </lineage>
</organism>
<dbReference type="PRINTS" id="PR00081">
    <property type="entry name" value="GDHRDH"/>
</dbReference>
<protein>
    <recommendedName>
        <fullName evidence="3">2,4-dienoyl-CoA reductase [(3E)-enoyl-CoA-producing]</fullName>
        <ecNumber evidence="3">1.3.1.124</ecNumber>
    </recommendedName>
</protein>
<keyword evidence="1" id="KW-0521">NADP</keyword>
<evidence type="ECO:0000256" key="4">
    <source>
        <dbReference type="ARBA" id="ARBA00048009"/>
    </source>
</evidence>
<dbReference type="PRINTS" id="PR00080">
    <property type="entry name" value="SDRFAMILY"/>
</dbReference>
<name>A0A176VKY1_MARPO</name>
<dbReference type="PANTHER" id="PTHR43296">
    <property type="entry name" value="PEROXISOMAL 2,4-DIENOYL-COA REDUCTASE"/>
    <property type="match status" value="1"/>
</dbReference>
<dbReference type="InterPro" id="IPR036291">
    <property type="entry name" value="NAD(P)-bd_dom_sf"/>
</dbReference>
<reference evidence="6" key="2">
    <citation type="journal article" date="2019" name="Curr. Biol.">
        <title>Chromatin organization in early land plants reveals an ancestral association between H3K27me3, transposons, and constitutive heterochromatin.</title>
        <authorList>
            <person name="Montgomery S.A."/>
            <person name="Tanizawa Y."/>
            <person name="Galik B."/>
            <person name="Wang N."/>
            <person name="Ito T."/>
            <person name="Mochizuki T."/>
            <person name="Akimcheva S."/>
            <person name="Bowman J."/>
            <person name="Cognat V."/>
            <person name="Drouard L."/>
            <person name="Ekker H."/>
            <person name="Houng S."/>
            <person name="Kohchi T."/>
            <person name="Lin S."/>
            <person name="Liu L.D."/>
            <person name="Nakamura Y."/>
            <person name="Valeeva L.R."/>
            <person name="Shakirov E.V."/>
            <person name="Shippen D.E."/>
            <person name="Wei W."/>
            <person name="Yagura M."/>
            <person name="Yamaoka S."/>
            <person name="Yamato K.T."/>
            <person name="Liu C."/>
            <person name="Berger F."/>
        </authorList>
    </citation>
    <scope>NUCLEOTIDE SEQUENCE [LARGE SCALE GENOMIC DNA]</scope>
    <source>
        <strain evidence="6">Tak-1</strain>
    </source>
</reference>
<reference evidence="7 8" key="1">
    <citation type="submission" date="2016-03" db="EMBL/GenBank/DDBJ databases">
        <title>Mechanisms controlling the formation of the plant cell surface in tip-growing cells are functionally conserved among land plants.</title>
        <authorList>
            <person name="Honkanen S."/>
            <person name="Jones V.A."/>
            <person name="Morieri G."/>
            <person name="Champion C."/>
            <person name="Hetherington A.J."/>
            <person name="Kelly S."/>
            <person name="Saint-Marcoux D."/>
            <person name="Proust H."/>
            <person name="Prescott H."/>
            <person name="Dolan L."/>
        </authorList>
    </citation>
    <scope>NUCLEOTIDE SEQUENCE [LARGE SCALE GENOMIC DNA]</scope>
    <source>
        <strain evidence="8">cv. Tak-1 and cv. Tak-2</strain>
        <tissue evidence="7">Whole gametophyte</tissue>
    </source>
</reference>
<dbReference type="GO" id="GO:0008670">
    <property type="term" value="F:2,4-dienoyl-CoA reductase (NADPH) activity"/>
    <property type="evidence" value="ECO:0007669"/>
    <property type="project" value="InterPro"/>
</dbReference>
<dbReference type="EMBL" id="AP019872">
    <property type="protein sequence ID" value="BBN16433.1"/>
    <property type="molecule type" value="Genomic_DNA"/>
</dbReference>
<dbReference type="EC" id="1.3.1.124" evidence="3"/>
<evidence type="ECO:0000313" key="6">
    <source>
        <dbReference type="EMBL" id="BBN16433.1"/>
    </source>
</evidence>
<keyword evidence="2" id="KW-0560">Oxidoreductase</keyword>
<dbReference type="Pfam" id="PF13561">
    <property type="entry name" value="adh_short_C2"/>
    <property type="match status" value="1"/>
</dbReference>
<dbReference type="CDD" id="cd05369">
    <property type="entry name" value="TER_DECR_SDR_a"/>
    <property type="match status" value="1"/>
</dbReference>
<evidence type="ECO:0000313" key="9">
    <source>
        <dbReference type="Proteomes" id="UP001162541"/>
    </source>
</evidence>
<dbReference type="PANTHER" id="PTHR43296:SF2">
    <property type="entry name" value="PEROXISOMAL 2,4-DIENOYL-COA REDUCTASE [(3E)-ENOYL-COA-PRODUCING]"/>
    <property type="match status" value="1"/>
</dbReference>
<dbReference type="FunFam" id="3.40.50.720:FF:000084">
    <property type="entry name" value="Short-chain dehydrogenase reductase"/>
    <property type="match status" value="1"/>
</dbReference>
<dbReference type="Gene3D" id="3.40.50.720">
    <property type="entry name" value="NAD(P)-binding Rossmann-like Domain"/>
    <property type="match status" value="1"/>
</dbReference>